<protein>
    <recommendedName>
        <fullName evidence="1">Complex 1 LYR protein domain-containing protein</fullName>
    </recommendedName>
</protein>
<dbReference type="InterPro" id="IPR008011">
    <property type="entry name" value="Complex1_LYR_dom"/>
</dbReference>
<dbReference type="STRING" id="94208.A0A2S4KV17"/>
<sequence length="97" mass="10792">MRRLPFIPARDPRHRTAALALYRALLRSASRIPLPGDAPSCKPGAVARLVRRRFAGNRAYTSLRLVYASMAAGYRFLTLFARAQTPGSPEHAQVVHH</sequence>
<keyword evidence="3" id="KW-1185">Reference proteome</keyword>
<feature type="domain" description="Complex 1 LYR protein" evidence="1">
    <location>
        <begin position="17"/>
        <end position="77"/>
    </location>
</feature>
<evidence type="ECO:0000313" key="3">
    <source>
        <dbReference type="Proteomes" id="UP000237481"/>
    </source>
</evidence>
<feature type="non-terminal residue" evidence="2">
    <location>
        <position position="97"/>
    </location>
</feature>
<dbReference type="Pfam" id="PF05347">
    <property type="entry name" value="Complex1_LYR"/>
    <property type="match status" value="1"/>
</dbReference>
<accession>A0A2S4KV17</accession>
<dbReference type="OrthoDB" id="3925971at2759"/>
<evidence type="ECO:0000259" key="1">
    <source>
        <dbReference type="Pfam" id="PF05347"/>
    </source>
</evidence>
<comment type="caution">
    <text evidence="2">The sequence shown here is derived from an EMBL/GenBank/DDBJ whole genome shotgun (WGS) entry which is preliminary data.</text>
</comment>
<proteinExistence type="predicted"/>
<dbReference type="AlphaFoldDB" id="A0A2S4KV17"/>
<name>A0A2S4KV17_9HYPO</name>
<gene>
    <name evidence="2" type="ORF">TPAR_05802</name>
</gene>
<reference evidence="2 3" key="1">
    <citation type="submission" date="2018-01" db="EMBL/GenBank/DDBJ databases">
        <title>Harnessing the power of phylogenomics to disentangle the directionality and signatures of interkingdom host jumping in the parasitic fungal genus Tolypocladium.</title>
        <authorList>
            <person name="Quandt C.A."/>
            <person name="Patterson W."/>
            <person name="Spatafora J.W."/>
        </authorList>
    </citation>
    <scope>NUCLEOTIDE SEQUENCE [LARGE SCALE GENOMIC DNA]</scope>
    <source>
        <strain evidence="2 3">NRBC 100945</strain>
    </source>
</reference>
<dbReference type="Proteomes" id="UP000237481">
    <property type="component" value="Unassembled WGS sequence"/>
</dbReference>
<dbReference type="EMBL" id="PKSG01000590">
    <property type="protein sequence ID" value="POR34001.1"/>
    <property type="molecule type" value="Genomic_DNA"/>
</dbReference>
<evidence type="ECO:0000313" key="2">
    <source>
        <dbReference type="EMBL" id="POR34001.1"/>
    </source>
</evidence>
<organism evidence="2 3">
    <name type="scientific">Tolypocladium paradoxum</name>
    <dbReference type="NCBI Taxonomy" id="94208"/>
    <lineage>
        <taxon>Eukaryota</taxon>
        <taxon>Fungi</taxon>
        <taxon>Dikarya</taxon>
        <taxon>Ascomycota</taxon>
        <taxon>Pezizomycotina</taxon>
        <taxon>Sordariomycetes</taxon>
        <taxon>Hypocreomycetidae</taxon>
        <taxon>Hypocreales</taxon>
        <taxon>Ophiocordycipitaceae</taxon>
        <taxon>Tolypocladium</taxon>
    </lineage>
</organism>